<proteinExistence type="predicted"/>
<dbReference type="EMBL" id="JAOYFB010000042">
    <property type="protein sequence ID" value="KAK4045280.1"/>
    <property type="molecule type" value="Genomic_DNA"/>
</dbReference>
<evidence type="ECO:0000256" key="1">
    <source>
        <dbReference type="SAM" id="Coils"/>
    </source>
</evidence>
<feature type="coiled-coil region" evidence="1">
    <location>
        <begin position="9"/>
        <end position="66"/>
    </location>
</feature>
<feature type="coiled-coil region" evidence="1">
    <location>
        <begin position="119"/>
        <end position="146"/>
    </location>
</feature>
<dbReference type="Proteomes" id="UP001234178">
    <property type="component" value="Unassembled WGS sequence"/>
</dbReference>
<accession>A0ABR0B9K7</accession>
<evidence type="ECO:0000313" key="2">
    <source>
        <dbReference type="EMBL" id="KAK4045280.1"/>
    </source>
</evidence>
<sequence>MSRPGQEIINKLECEKTRLIQKVNTADIQKKQASKTAEHLQNETKVRGQENQITFLERRVKEYKNLQVKFIETKESNDSRLDEDKPGEITKLVGNINELTLPIDSGEMSLHYELEIEISNEFEQTIENLKTQIEHLNNTIIYLEQENQQL</sequence>
<name>A0ABR0B9K7_9CRUS</name>
<evidence type="ECO:0000313" key="3">
    <source>
        <dbReference type="Proteomes" id="UP001234178"/>
    </source>
</evidence>
<reference evidence="2 3" key="1">
    <citation type="journal article" date="2023" name="Nucleic Acids Res.">
        <title>The hologenome of Daphnia magna reveals possible DNA methylation and microbiome-mediated evolution of the host genome.</title>
        <authorList>
            <person name="Chaturvedi A."/>
            <person name="Li X."/>
            <person name="Dhandapani V."/>
            <person name="Marshall H."/>
            <person name="Kissane S."/>
            <person name="Cuenca-Cambronero M."/>
            <person name="Asole G."/>
            <person name="Calvet F."/>
            <person name="Ruiz-Romero M."/>
            <person name="Marangio P."/>
            <person name="Guigo R."/>
            <person name="Rago D."/>
            <person name="Mirbahai L."/>
            <person name="Eastwood N."/>
            <person name="Colbourne J.K."/>
            <person name="Zhou J."/>
            <person name="Mallon E."/>
            <person name="Orsini L."/>
        </authorList>
    </citation>
    <scope>NUCLEOTIDE SEQUENCE [LARGE SCALE GENOMIC DNA]</scope>
    <source>
        <strain evidence="2">LRV0_1</strain>
    </source>
</reference>
<organism evidence="2 3">
    <name type="scientific">Daphnia magna</name>
    <dbReference type="NCBI Taxonomy" id="35525"/>
    <lineage>
        <taxon>Eukaryota</taxon>
        <taxon>Metazoa</taxon>
        <taxon>Ecdysozoa</taxon>
        <taxon>Arthropoda</taxon>
        <taxon>Crustacea</taxon>
        <taxon>Branchiopoda</taxon>
        <taxon>Diplostraca</taxon>
        <taxon>Cladocera</taxon>
        <taxon>Anomopoda</taxon>
        <taxon>Daphniidae</taxon>
        <taxon>Daphnia</taxon>
    </lineage>
</organism>
<comment type="caution">
    <text evidence="2">The sequence shown here is derived from an EMBL/GenBank/DDBJ whole genome shotgun (WGS) entry which is preliminary data.</text>
</comment>
<keyword evidence="1" id="KW-0175">Coiled coil</keyword>
<gene>
    <name evidence="2" type="ORF">OUZ56_032818</name>
</gene>
<protein>
    <submittedName>
        <fullName evidence="2">Uncharacterized protein</fullName>
    </submittedName>
</protein>
<keyword evidence="3" id="KW-1185">Reference proteome</keyword>